<dbReference type="RefSeq" id="WP_052898062.1">
    <property type="nucleotide sequence ID" value="NZ_JRXE01000005.1"/>
</dbReference>
<evidence type="ECO:0000313" key="4">
    <source>
        <dbReference type="Proteomes" id="UP000037088"/>
    </source>
</evidence>
<dbReference type="EMBL" id="JRXF01000016">
    <property type="protein sequence ID" value="KOC93165.1"/>
    <property type="molecule type" value="Genomic_DNA"/>
</dbReference>
<accession>A0A0L7TCS4</accession>
<dbReference type="InterPro" id="IPR021413">
    <property type="entry name" value="DUF3053"/>
</dbReference>
<evidence type="ECO:0000313" key="3">
    <source>
        <dbReference type="Proteomes" id="UP000036851"/>
    </source>
</evidence>
<comment type="caution">
    <text evidence="2">The sequence shown here is derived from an EMBL/GenBank/DDBJ whole genome shotgun (WGS) entry which is preliminary data.</text>
</comment>
<proteinExistence type="predicted"/>
<evidence type="ECO:0008006" key="5">
    <source>
        <dbReference type="Google" id="ProtNLM"/>
    </source>
</evidence>
<keyword evidence="4" id="KW-1185">Reference proteome</keyword>
<dbReference type="AlphaFoldDB" id="A0A0L7TCS4"/>
<sequence length="238" mass="26177">MAAGISRVWARVWVPLAALFIVFQLTGCGDKEPDQRKAFIDFLQNTVMRSGEHLPALSEDQKQKMGNYASDYAIIYGFSQQVNKAVDNGLKPVVDELQMIRVPQDYLTRRNSLRQASGSLNVLAQQIQSAKSQADSSKATLKQPDDLKTVYDNVYNKVVTQPANSLIPLLPALQSLSQDVLQAGDFLQQQGTSVTFNNNGVQFATRDQAAQYNTIMSNLSSKTQALDQAKSAVQGGFQ</sequence>
<evidence type="ECO:0000313" key="1">
    <source>
        <dbReference type="EMBL" id="KOC91499.1"/>
    </source>
</evidence>
<evidence type="ECO:0000313" key="2">
    <source>
        <dbReference type="EMBL" id="KOC93165.1"/>
    </source>
</evidence>
<dbReference type="STRING" id="1560201.NG42_04420"/>
<dbReference type="Pfam" id="PF11254">
    <property type="entry name" value="DUF3053"/>
    <property type="match status" value="1"/>
</dbReference>
<reference evidence="3 4" key="1">
    <citation type="journal article" date="2015" name="Int. J. Syst. Evol. Microbiol.">
        <title>Erwinia iniecta sp. nov., isolated from Russian wheat aphids (Diuraphis noxia).</title>
        <authorList>
            <person name="Campillo T."/>
            <person name="Luna E."/>
            <person name="Portier P."/>
            <person name="Fischer-Le Saux M."/>
            <person name="Lapitan N."/>
            <person name="Tisserat N.A."/>
            <person name="Leach J.E."/>
        </authorList>
    </citation>
    <scope>NUCLEOTIDE SEQUENCE [LARGE SCALE GENOMIC DNA]</scope>
    <source>
        <strain evidence="1 4">B120</strain>
        <strain evidence="2 3">B149</strain>
    </source>
</reference>
<gene>
    <name evidence="1" type="ORF">NG42_04420</name>
    <name evidence="2" type="ORF">NG43_11210</name>
</gene>
<dbReference type="Proteomes" id="UP000036851">
    <property type="component" value="Unassembled WGS sequence"/>
</dbReference>
<dbReference type="EMBL" id="JRXE01000005">
    <property type="protein sequence ID" value="KOC91499.1"/>
    <property type="molecule type" value="Genomic_DNA"/>
</dbReference>
<dbReference type="PATRIC" id="fig|1560201.3.peg.954"/>
<organism evidence="2 3">
    <name type="scientific">Winslowiella iniecta</name>
    <dbReference type="NCBI Taxonomy" id="1560201"/>
    <lineage>
        <taxon>Bacteria</taxon>
        <taxon>Pseudomonadati</taxon>
        <taxon>Pseudomonadota</taxon>
        <taxon>Gammaproteobacteria</taxon>
        <taxon>Enterobacterales</taxon>
        <taxon>Erwiniaceae</taxon>
        <taxon>Winslowiella</taxon>
    </lineage>
</organism>
<dbReference type="OrthoDB" id="8821151at2"/>
<dbReference type="Proteomes" id="UP000037088">
    <property type="component" value="Unassembled WGS sequence"/>
</dbReference>
<protein>
    <recommendedName>
        <fullName evidence="5">Lipoprotein</fullName>
    </recommendedName>
</protein>
<name>A0A0L7TCS4_9GAMM</name>